<keyword evidence="1" id="KW-0812">Transmembrane</keyword>
<evidence type="ECO:0000256" key="1">
    <source>
        <dbReference type="SAM" id="Phobius"/>
    </source>
</evidence>
<reference evidence="2" key="1">
    <citation type="submission" date="2021-01" db="EMBL/GenBank/DDBJ databases">
        <authorList>
            <person name="Corre E."/>
            <person name="Pelletier E."/>
            <person name="Niang G."/>
            <person name="Scheremetjew M."/>
            <person name="Finn R."/>
            <person name="Kale V."/>
            <person name="Holt S."/>
            <person name="Cochrane G."/>
            <person name="Meng A."/>
            <person name="Brown T."/>
            <person name="Cohen L."/>
        </authorList>
    </citation>
    <scope>NUCLEOTIDE SEQUENCE</scope>
    <source>
        <strain evidence="2">OF101</strain>
    </source>
</reference>
<keyword evidence="1" id="KW-1133">Transmembrane helix</keyword>
<feature type="transmembrane region" description="Helical" evidence="1">
    <location>
        <begin position="114"/>
        <end position="137"/>
    </location>
</feature>
<sequence>MAQARGFRTFSAADAPWREAGSMAPSGENRRFAYQGPCCALNTLALVVFTMDARLGPEFNYPANITVLTVSAAIAGILVLLVLQPAEVEWLPCVGGLLAAPLHFRDHLLSGQSFVLKVVHLLWIAYLVCGSCSRLTVGGSFLPYEYLTLCVVCLLVGVFLVVEGFMSPGKAEKQE</sequence>
<protein>
    <submittedName>
        <fullName evidence="2">Uncharacterized protein</fullName>
    </submittedName>
</protein>
<dbReference type="AlphaFoldDB" id="A0A7S1MIP4"/>
<keyword evidence="1" id="KW-0472">Membrane</keyword>
<accession>A0A7S1MIP4</accession>
<evidence type="ECO:0000313" key="2">
    <source>
        <dbReference type="EMBL" id="CAD9130772.1"/>
    </source>
</evidence>
<name>A0A7S1MIP4_ALECA</name>
<dbReference type="EMBL" id="HBGE01036409">
    <property type="protein sequence ID" value="CAD9130772.1"/>
    <property type="molecule type" value="Transcribed_RNA"/>
</dbReference>
<organism evidence="2">
    <name type="scientific">Alexandrium catenella</name>
    <name type="common">Red tide dinoflagellate</name>
    <name type="synonym">Gonyaulax catenella</name>
    <dbReference type="NCBI Taxonomy" id="2925"/>
    <lineage>
        <taxon>Eukaryota</taxon>
        <taxon>Sar</taxon>
        <taxon>Alveolata</taxon>
        <taxon>Dinophyceae</taxon>
        <taxon>Gonyaulacales</taxon>
        <taxon>Pyrocystaceae</taxon>
        <taxon>Alexandrium</taxon>
    </lineage>
</organism>
<feature type="transmembrane region" description="Helical" evidence="1">
    <location>
        <begin position="63"/>
        <end position="83"/>
    </location>
</feature>
<gene>
    <name evidence="2" type="ORF">ACAT0790_LOCUS22020</name>
</gene>
<proteinExistence type="predicted"/>
<feature type="transmembrane region" description="Helical" evidence="1">
    <location>
        <begin position="143"/>
        <end position="166"/>
    </location>
</feature>